<dbReference type="InterPro" id="IPR050238">
    <property type="entry name" value="DNA_Rep/Repair_Clamp_Loader"/>
</dbReference>
<gene>
    <name evidence="1" type="ORF">EHF33_10295</name>
</gene>
<protein>
    <submittedName>
        <fullName evidence="1">DNA polymerase III</fullName>
    </submittedName>
</protein>
<evidence type="ECO:0000313" key="1">
    <source>
        <dbReference type="EMBL" id="AZI43085.1"/>
    </source>
</evidence>
<evidence type="ECO:0000313" key="2">
    <source>
        <dbReference type="Proteomes" id="UP000276417"/>
    </source>
</evidence>
<proteinExistence type="predicted"/>
<dbReference type="EMBL" id="CP034183">
    <property type="protein sequence ID" value="AZI43085.1"/>
    <property type="molecule type" value="Genomic_DNA"/>
</dbReference>
<dbReference type="RefSeq" id="WP_124870934.1">
    <property type="nucleotide sequence ID" value="NZ_CP034183.1"/>
</dbReference>
<dbReference type="PANTHER" id="PTHR11669">
    <property type="entry name" value="REPLICATION FACTOR C / DNA POLYMERASE III GAMMA-TAU SUBUNIT"/>
    <property type="match status" value="1"/>
</dbReference>
<dbReference type="SUPFAM" id="SSF52540">
    <property type="entry name" value="P-loop containing nucleoside triphosphate hydrolases"/>
    <property type="match status" value="1"/>
</dbReference>
<dbReference type="GO" id="GO:0006261">
    <property type="term" value="P:DNA-templated DNA replication"/>
    <property type="evidence" value="ECO:0007669"/>
    <property type="project" value="TreeGrafter"/>
</dbReference>
<reference evidence="1 2" key="1">
    <citation type="submission" date="2018-11" db="EMBL/GenBank/DDBJ databases">
        <title>Deinococcus shelandsis sp. nov., isolated from South Shetland Islands soil of Antarctica.</title>
        <authorList>
            <person name="Tian J."/>
        </authorList>
    </citation>
    <scope>NUCLEOTIDE SEQUENCE [LARGE SCALE GENOMIC DNA]</scope>
    <source>
        <strain evidence="1 2">S14-83T</strain>
    </source>
</reference>
<dbReference type="Proteomes" id="UP000276417">
    <property type="component" value="Chromosome 1"/>
</dbReference>
<dbReference type="PANTHER" id="PTHR11669:SF8">
    <property type="entry name" value="DNA POLYMERASE III SUBUNIT DELTA"/>
    <property type="match status" value="1"/>
</dbReference>
<keyword evidence="2" id="KW-1185">Reference proteome</keyword>
<dbReference type="Gene3D" id="3.40.50.300">
    <property type="entry name" value="P-loop containing nucleotide triphosphate hydrolases"/>
    <property type="match status" value="1"/>
</dbReference>
<dbReference type="InterPro" id="IPR027417">
    <property type="entry name" value="P-loop_NTPase"/>
</dbReference>
<dbReference type="Pfam" id="PF13177">
    <property type="entry name" value="DNA_pol3_delta2"/>
    <property type="match status" value="1"/>
</dbReference>
<sequence>MTLAPPRLPPLPDAHAALLPPLAQTQSNAWLLTGPARVGKRALASVVAALHNCAQRGPKEAPCGECASCRAAALDLHPDVLVLAPRTTTSTGKAARRKIIPIGAVLASRDRDKDYEQHVYEFLEVRPTYRRRVVIIDGAEHLNAETANALLKLIEEPPHRALFVLLAEDVRSVLPTLVSRSSRLGVPPAPQSDLAKYLQQEGCPVDAELLAFAAGRAGLLSDVEAVRSALSDARSLTDAVRAGLWPAFEAATALEKTFSAALHPEALRFVWQPETGAVRAAADTALEALQGALEAYANPGLSFQVFALSLRQAFGAA</sequence>
<accession>A0A3G8YDN0</accession>
<organism evidence="1 2">
    <name type="scientific">Deinococcus psychrotolerans</name>
    <dbReference type="NCBI Taxonomy" id="2489213"/>
    <lineage>
        <taxon>Bacteria</taxon>
        <taxon>Thermotogati</taxon>
        <taxon>Deinococcota</taxon>
        <taxon>Deinococci</taxon>
        <taxon>Deinococcales</taxon>
        <taxon>Deinococcaceae</taxon>
        <taxon>Deinococcus</taxon>
    </lineage>
</organism>
<name>A0A3G8YDN0_9DEIO</name>
<dbReference type="AlphaFoldDB" id="A0A3G8YDN0"/>
<dbReference type="KEGG" id="dph:EHF33_10295"/>
<dbReference type="OrthoDB" id="9810148at2"/>